<dbReference type="Proteomes" id="UP000315295">
    <property type="component" value="Unassembled WGS sequence"/>
</dbReference>
<name>A0A540MRM6_MALBA</name>
<accession>A0A540MRM6</accession>
<feature type="compositionally biased region" description="Basic residues" evidence="1">
    <location>
        <begin position="8"/>
        <end position="31"/>
    </location>
</feature>
<evidence type="ECO:0000256" key="1">
    <source>
        <dbReference type="SAM" id="MobiDB-lite"/>
    </source>
</evidence>
<sequence length="110" mass="12834">METERPRERLRRPSVSRASSARRRASQRRMRGRESSGGWWRCSAGIGVDGFRCAWVWVRLGKWSFLCASPCFPETEENEGEFRRVMEMLRWHRGGRIWVCLGVGAIGEME</sequence>
<gene>
    <name evidence="2" type="ORF">C1H46_013443</name>
</gene>
<organism evidence="2 3">
    <name type="scientific">Malus baccata</name>
    <name type="common">Siberian crab apple</name>
    <name type="synonym">Pyrus baccata</name>
    <dbReference type="NCBI Taxonomy" id="106549"/>
    <lineage>
        <taxon>Eukaryota</taxon>
        <taxon>Viridiplantae</taxon>
        <taxon>Streptophyta</taxon>
        <taxon>Embryophyta</taxon>
        <taxon>Tracheophyta</taxon>
        <taxon>Spermatophyta</taxon>
        <taxon>Magnoliopsida</taxon>
        <taxon>eudicotyledons</taxon>
        <taxon>Gunneridae</taxon>
        <taxon>Pentapetalae</taxon>
        <taxon>rosids</taxon>
        <taxon>fabids</taxon>
        <taxon>Rosales</taxon>
        <taxon>Rosaceae</taxon>
        <taxon>Amygdaloideae</taxon>
        <taxon>Maleae</taxon>
        <taxon>Malus</taxon>
    </lineage>
</organism>
<proteinExistence type="predicted"/>
<evidence type="ECO:0000313" key="2">
    <source>
        <dbReference type="EMBL" id="TQE00903.1"/>
    </source>
</evidence>
<keyword evidence="3" id="KW-1185">Reference proteome</keyword>
<dbReference type="EMBL" id="VIEB01000204">
    <property type="protein sequence ID" value="TQE00903.1"/>
    <property type="molecule type" value="Genomic_DNA"/>
</dbReference>
<feature type="region of interest" description="Disordered" evidence="1">
    <location>
        <begin position="1"/>
        <end position="37"/>
    </location>
</feature>
<reference evidence="2 3" key="1">
    <citation type="journal article" date="2019" name="G3 (Bethesda)">
        <title>Sequencing of a Wild Apple (Malus baccata) Genome Unravels the Differences Between Cultivated and Wild Apple Species Regarding Disease Resistance and Cold Tolerance.</title>
        <authorList>
            <person name="Chen X."/>
        </authorList>
    </citation>
    <scope>NUCLEOTIDE SEQUENCE [LARGE SCALE GENOMIC DNA]</scope>
    <source>
        <strain evidence="3">cv. Shandingzi</strain>
        <tissue evidence="2">Leaves</tissue>
    </source>
</reference>
<protein>
    <submittedName>
        <fullName evidence="2">Uncharacterized protein</fullName>
    </submittedName>
</protein>
<comment type="caution">
    <text evidence="2">The sequence shown here is derived from an EMBL/GenBank/DDBJ whole genome shotgun (WGS) entry which is preliminary data.</text>
</comment>
<dbReference type="AlphaFoldDB" id="A0A540MRM6"/>
<evidence type="ECO:0000313" key="3">
    <source>
        <dbReference type="Proteomes" id="UP000315295"/>
    </source>
</evidence>